<reference evidence="2 3" key="1">
    <citation type="journal article" date="2018" name="Mol. Biol. Evol.">
        <title>Broad Genomic Sampling Reveals a Smut Pathogenic Ancestry of the Fungal Clade Ustilaginomycotina.</title>
        <authorList>
            <person name="Kijpornyongpan T."/>
            <person name="Mondo S.J."/>
            <person name="Barry K."/>
            <person name="Sandor L."/>
            <person name="Lee J."/>
            <person name="Lipzen A."/>
            <person name="Pangilinan J."/>
            <person name="LaButti K."/>
            <person name="Hainaut M."/>
            <person name="Henrissat B."/>
            <person name="Grigoriev I.V."/>
            <person name="Spatafora J.W."/>
            <person name="Aime M.C."/>
        </authorList>
    </citation>
    <scope>NUCLEOTIDE SEQUENCE [LARGE SCALE GENOMIC DNA]</scope>
    <source>
        <strain evidence="2 3">MCA 4186</strain>
    </source>
</reference>
<dbReference type="Proteomes" id="UP000245946">
    <property type="component" value="Unassembled WGS sequence"/>
</dbReference>
<evidence type="ECO:0000313" key="3">
    <source>
        <dbReference type="Proteomes" id="UP000245946"/>
    </source>
</evidence>
<evidence type="ECO:0000256" key="1">
    <source>
        <dbReference type="SAM" id="MobiDB-lite"/>
    </source>
</evidence>
<name>A0A316Z1S0_9BASI</name>
<sequence length="122" mass="13254">MRDAQGKACCRRAVGTGGQVPTPPPDFCRLPCPQRSALALGHRSTQRKSQHQRPPAGQGAEKRRPVPRHTSPTPTPMRVALASKIQLFLAGQARPLASPHARLSQTQQIHKRLAAHPGCRIV</sequence>
<organism evidence="2 3">
    <name type="scientific">Tilletiopsis washingtonensis</name>
    <dbReference type="NCBI Taxonomy" id="58919"/>
    <lineage>
        <taxon>Eukaryota</taxon>
        <taxon>Fungi</taxon>
        <taxon>Dikarya</taxon>
        <taxon>Basidiomycota</taxon>
        <taxon>Ustilaginomycotina</taxon>
        <taxon>Exobasidiomycetes</taxon>
        <taxon>Entylomatales</taxon>
        <taxon>Entylomatales incertae sedis</taxon>
        <taxon>Tilletiopsis</taxon>
    </lineage>
</organism>
<accession>A0A316Z1S0</accession>
<protein>
    <submittedName>
        <fullName evidence="2">Uncharacterized protein</fullName>
    </submittedName>
</protein>
<keyword evidence="3" id="KW-1185">Reference proteome</keyword>
<dbReference type="RefSeq" id="XP_025595585.1">
    <property type="nucleotide sequence ID" value="XM_025739156.1"/>
</dbReference>
<feature type="region of interest" description="Disordered" evidence="1">
    <location>
        <begin position="1"/>
        <end position="26"/>
    </location>
</feature>
<proteinExistence type="predicted"/>
<feature type="region of interest" description="Disordered" evidence="1">
    <location>
        <begin position="39"/>
        <end position="77"/>
    </location>
</feature>
<evidence type="ECO:0000313" key="2">
    <source>
        <dbReference type="EMBL" id="PWN95306.1"/>
    </source>
</evidence>
<dbReference type="EMBL" id="KZ819305">
    <property type="protein sequence ID" value="PWN95306.1"/>
    <property type="molecule type" value="Genomic_DNA"/>
</dbReference>
<gene>
    <name evidence="2" type="ORF">FA09DRAFT_146450</name>
</gene>
<dbReference type="GeneID" id="37266702"/>
<dbReference type="AlphaFoldDB" id="A0A316Z1S0"/>